<evidence type="ECO:0000313" key="3">
    <source>
        <dbReference type="EMBL" id="GIG37410.1"/>
    </source>
</evidence>
<dbReference type="Pfam" id="PF05016">
    <property type="entry name" value="ParE_toxin"/>
    <property type="match status" value="1"/>
</dbReference>
<protein>
    <recommendedName>
        <fullName evidence="5">Type II toxin-antitoxin system RelE/ParE family toxin</fullName>
    </recommendedName>
</protein>
<dbReference type="PANTHER" id="PTHR35601:SF1">
    <property type="entry name" value="TOXIN RELE"/>
    <property type="match status" value="1"/>
</dbReference>
<comment type="similarity">
    <text evidence="1">Belongs to the RelE toxin family.</text>
</comment>
<sequence>MDRSRRRRSVSYRVGWVPTSRRALDRLPEHAATAALELVYGPLRENPYRVGKRLRPPLDDVLSARRGAYRILYTVDEDAGVVVVLNVEHRRDAYRPH</sequence>
<organism evidence="3 4">
    <name type="scientific">Cellulomonas pakistanensis</name>
    <dbReference type="NCBI Taxonomy" id="992287"/>
    <lineage>
        <taxon>Bacteria</taxon>
        <taxon>Bacillati</taxon>
        <taxon>Actinomycetota</taxon>
        <taxon>Actinomycetes</taxon>
        <taxon>Micrococcales</taxon>
        <taxon>Cellulomonadaceae</taxon>
        <taxon>Cellulomonas</taxon>
    </lineage>
</organism>
<proteinExistence type="inferred from homology"/>
<reference evidence="3" key="1">
    <citation type="submission" date="2021-01" db="EMBL/GenBank/DDBJ databases">
        <title>Whole genome shotgun sequence of Cellulomonas pakistanensis NBRC 110800.</title>
        <authorList>
            <person name="Komaki H."/>
            <person name="Tamura T."/>
        </authorList>
    </citation>
    <scope>NUCLEOTIDE SEQUENCE</scope>
    <source>
        <strain evidence="3">NBRC 110800</strain>
    </source>
</reference>
<dbReference type="PANTHER" id="PTHR35601">
    <property type="entry name" value="TOXIN RELE"/>
    <property type="match status" value="1"/>
</dbReference>
<accession>A0A919PAH2</accession>
<gene>
    <name evidence="3" type="ORF">Cpa01nite_27910</name>
</gene>
<dbReference type="Gene3D" id="3.30.2310.20">
    <property type="entry name" value="RelE-like"/>
    <property type="match status" value="1"/>
</dbReference>
<dbReference type="InterPro" id="IPR035093">
    <property type="entry name" value="RelE/ParE_toxin_dom_sf"/>
</dbReference>
<comment type="caution">
    <text evidence="3">The sequence shown here is derived from an EMBL/GenBank/DDBJ whole genome shotgun (WGS) entry which is preliminary data.</text>
</comment>
<evidence type="ECO:0000256" key="2">
    <source>
        <dbReference type="ARBA" id="ARBA00022649"/>
    </source>
</evidence>
<dbReference type="AlphaFoldDB" id="A0A919PAH2"/>
<dbReference type="EMBL" id="BONO01000022">
    <property type="protein sequence ID" value="GIG37410.1"/>
    <property type="molecule type" value="Genomic_DNA"/>
</dbReference>
<keyword evidence="2" id="KW-1277">Toxin-antitoxin system</keyword>
<keyword evidence="4" id="KW-1185">Reference proteome</keyword>
<evidence type="ECO:0000256" key="1">
    <source>
        <dbReference type="ARBA" id="ARBA00006226"/>
    </source>
</evidence>
<dbReference type="SUPFAM" id="SSF143011">
    <property type="entry name" value="RelE-like"/>
    <property type="match status" value="1"/>
</dbReference>
<evidence type="ECO:0000313" key="4">
    <source>
        <dbReference type="Proteomes" id="UP000642125"/>
    </source>
</evidence>
<name>A0A919PAH2_9CELL</name>
<evidence type="ECO:0008006" key="5">
    <source>
        <dbReference type="Google" id="ProtNLM"/>
    </source>
</evidence>
<dbReference type="Proteomes" id="UP000642125">
    <property type="component" value="Unassembled WGS sequence"/>
</dbReference>
<dbReference type="InterPro" id="IPR007712">
    <property type="entry name" value="RelE/ParE_toxin"/>
</dbReference>